<organism evidence="5">
    <name type="scientific">Aureobasidium pullulans</name>
    <name type="common">Black yeast</name>
    <name type="synonym">Pullularia pullulans</name>
    <dbReference type="NCBI Taxonomy" id="5580"/>
    <lineage>
        <taxon>Eukaryota</taxon>
        <taxon>Fungi</taxon>
        <taxon>Dikarya</taxon>
        <taxon>Ascomycota</taxon>
        <taxon>Pezizomycotina</taxon>
        <taxon>Dothideomycetes</taxon>
        <taxon>Dothideomycetidae</taxon>
        <taxon>Dothideales</taxon>
        <taxon>Saccotheciaceae</taxon>
        <taxon>Aureobasidium</taxon>
    </lineage>
</organism>
<dbReference type="PANTHER" id="PTHR13495">
    <property type="entry name" value="NEFA-INTERACTING NUCLEAR PROTEIN NIP30"/>
    <property type="match status" value="1"/>
</dbReference>
<keyword evidence="2" id="KW-0539">Nucleus</keyword>
<feature type="compositionally biased region" description="Basic and acidic residues" evidence="3">
    <location>
        <begin position="92"/>
        <end position="122"/>
    </location>
</feature>
<name>A0A4S9D055_AURPU</name>
<feature type="compositionally biased region" description="Basic and acidic residues" evidence="3">
    <location>
        <begin position="12"/>
        <end position="21"/>
    </location>
</feature>
<feature type="compositionally biased region" description="Low complexity" evidence="3">
    <location>
        <begin position="221"/>
        <end position="241"/>
    </location>
</feature>
<feature type="region of interest" description="Disordered" evidence="3">
    <location>
        <begin position="92"/>
        <end position="249"/>
    </location>
</feature>
<gene>
    <name evidence="5" type="ORF">D6D13_03766</name>
</gene>
<reference evidence="5" key="1">
    <citation type="submission" date="2018-10" db="EMBL/GenBank/DDBJ databases">
        <title>Fifty Aureobasidium pullulans genomes reveal a recombining polyextremotolerant generalist.</title>
        <authorList>
            <person name="Gostincar C."/>
            <person name="Turk M."/>
            <person name="Zajc J."/>
            <person name="Gunde-Cimerman N."/>
        </authorList>
    </citation>
    <scope>NUCLEOTIDE SEQUENCE [LARGE SCALE GENOMIC DNA]</scope>
    <source>
        <strain evidence="5">EXF-10085</strain>
    </source>
</reference>
<feature type="region of interest" description="Disordered" evidence="3">
    <location>
        <begin position="26"/>
        <end position="45"/>
    </location>
</feature>
<comment type="subcellular location">
    <subcellularLocation>
        <location evidence="1">Nucleus</location>
    </subcellularLocation>
</comment>
<accession>A0A4S9D055</accession>
<dbReference type="Pfam" id="PF10187">
    <property type="entry name" value="FAM192A_Fyv6_N"/>
    <property type="match status" value="1"/>
</dbReference>
<dbReference type="GO" id="GO:0005634">
    <property type="term" value="C:nucleus"/>
    <property type="evidence" value="ECO:0007669"/>
    <property type="project" value="UniProtKB-SubCell"/>
</dbReference>
<sequence>MSRFVSGGTVDKPTERDDEWLKAQEQIEAARRKKEDESRQHEGKSLYEVLQANKDAKQEAFEEAAKLKNQFRSLDQDEVEFLDTVMETTRAKEDALRKETAEQLEAFRRQQEDTEKASREAAPEASNQSEGDTWAFNARKRKRNREKEAIAGLKLRKSSSSMAQTTPDAGVGATTTTTSDNKNAPPSSPAPTPADQSASAKSVQPPAAAIDKAVLDKVDKAPATAAASTSPAPAAALGLAAYSSDDDDD</sequence>
<evidence type="ECO:0000259" key="4">
    <source>
        <dbReference type="Pfam" id="PF10187"/>
    </source>
</evidence>
<dbReference type="PANTHER" id="PTHR13495:SF0">
    <property type="entry name" value="PSME3-INTERACTING PROTEIN"/>
    <property type="match status" value="1"/>
</dbReference>
<evidence type="ECO:0000313" key="5">
    <source>
        <dbReference type="EMBL" id="THX13395.1"/>
    </source>
</evidence>
<feature type="region of interest" description="Disordered" evidence="3">
    <location>
        <begin position="1"/>
        <end position="21"/>
    </location>
</feature>
<dbReference type="InterPro" id="IPR039845">
    <property type="entry name" value="FAM192A"/>
</dbReference>
<feature type="compositionally biased region" description="Polar residues" evidence="3">
    <location>
        <begin position="158"/>
        <end position="182"/>
    </location>
</feature>
<evidence type="ECO:0000256" key="2">
    <source>
        <dbReference type="ARBA" id="ARBA00023242"/>
    </source>
</evidence>
<feature type="compositionally biased region" description="Basic and acidic residues" evidence="3">
    <location>
        <begin position="28"/>
        <end position="45"/>
    </location>
</feature>
<dbReference type="InterPro" id="IPR019331">
    <property type="entry name" value="FAM192A/Fyv6_N"/>
</dbReference>
<feature type="domain" description="FAM192A/Fyv6 N-terminal" evidence="4">
    <location>
        <begin position="4"/>
        <end position="108"/>
    </location>
</feature>
<dbReference type="EMBL" id="QZAS01000010">
    <property type="protein sequence ID" value="THX13395.1"/>
    <property type="molecule type" value="Genomic_DNA"/>
</dbReference>
<comment type="caution">
    <text evidence="5">The sequence shown here is derived from an EMBL/GenBank/DDBJ whole genome shotgun (WGS) entry which is preliminary data.</text>
</comment>
<evidence type="ECO:0000256" key="3">
    <source>
        <dbReference type="SAM" id="MobiDB-lite"/>
    </source>
</evidence>
<evidence type="ECO:0000256" key="1">
    <source>
        <dbReference type="ARBA" id="ARBA00004123"/>
    </source>
</evidence>
<dbReference type="AlphaFoldDB" id="A0A4S9D055"/>
<protein>
    <recommendedName>
        <fullName evidence="4">FAM192A/Fyv6 N-terminal domain-containing protein</fullName>
    </recommendedName>
</protein>
<proteinExistence type="predicted"/>